<comment type="similarity">
    <text evidence="2">Belongs to the metallo-beta-lactamase superfamily.</text>
</comment>
<dbReference type="GO" id="GO:0016787">
    <property type="term" value="F:hydrolase activity"/>
    <property type="evidence" value="ECO:0007669"/>
    <property type="project" value="UniProtKB-KW"/>
</dbReference>
<evidence type="ECO:0000313" key="8">
    <source>
        <dbReference type="EMBL" id="PEG31347.1"/>
    </source>
</evidence>
<dbReference type="EMBL" id="CAMTCP010000257">
    <property type="protein sequence ID" value="CAI3658014.1"/>
    <property type="molecule type" value="Genomic_DNA"/>
</dbReference>
<keyword evidence="9" id="KW-1185">Reference proteome</keyword>
<evidence type="ECO:0000256" key="3">
    <source>
        <dbReference type="ARBA" id="ARBA00022723"/>
    </source>
</evidence>
<organism evidence="8 9">
    <name type="scientific">Clostridium neonatale</name>
    <dbReference type="NCBI Taxonomy" id="137838"/>
    <lineage>
        <taxon>Bacteria</taxon>
        <taxon>Bacillati</taxon>
        <taxon>Bacillota</taxon>
        <taxon>Clostridia</taxon>
        <taxon>Eubacteriales</taxon>
        <taxon>Clostridiaceae</taxon>
        <taxon>Clostridium</taxon>
    </lineage>
</organism>
<evidence type="ECO:0000256" key="1">
    <source>
        <dbReference type="ARBA" id="ARBA00001947"/>
    </source>
</evidence>
<accession>A0A2A7MIJ7</accession>
<dbReference type="EMBL" id="PDCJ01000001">
    <property type="protein sequence ID" value="PEG31347.1"/>
    <property type="molecule type" value="Genomic_DNA"/>
</dbReference>
<dbReference type="InterPro" id="IPR051013">
    <property type="entry name" value="MBL_superfamily_lactonases"/>
</dbReference>
<dbReference type="AlphaFoldDB" id="A0A2A7MIJ7"/>
<reference evidence="8 9" key="1">
    <citation type="submission" date="2017-10" db="EMBL/GenBank/DDBJ databases">
        <title>Effective Description of Clostridium neonatale sp. nov. linked to necrotizing enterocolitis in neonates and a clarification of species assignable to the genus Clostridium (Prazmowski 1880) emend. Lawson and Rainey 2016.</title>
        <authorList>
            <person name="Bernard K."/>
            <person name="Burdz T."/>
            <person name="Wiebe D."/>
            <person name="Balcewich B."/>
            <person name="Alfa M."/>
            <person name="Bernier A.-M."/>
        </authorList>
    </citation>
    <scope>NUCLEOTIDE SEQUENCE [LARGE SCALE GENOMIC DNA]</scope>
    <source>
        <strain evidence="8 9">LCDC99A005</strain>
    </source>
</reference>
<name>A0A2A7MIJ7_9CLOT</name>
<dbReference type="Gene3D" id="3.60.15.10">
    <property type="entry name" value="Ribonuclease Z/Hydroxyacylglutathione hydrolase-like"/>
    <property type="match status" value="1"/>
</dbReference>
<dbReference type="Proteomes" id="UP000220840">
    <property type="component" value="Unassembled WGS sequence"/>
</dbReference>
<reference evidence="7" key="2">
    <citation type="submission" date="2022-10" db="EMBL/GenBank/DDBJ databases">
        <authorList>
            <person name="Aires J."/>
            <person name="Mesa V."/>
        </authorList>
    </citation>
    <scope>NUCLEOTIDE SEQUENCE</scope>
    <source>
        <strain evidence="7">Clostridium neonatale JD116</strain>
    </source>
</reference>
<dbReference type="InterPro" id="IPR001279">
    <property type="entry name" value="Metallo-B-lactamas"/>
</dbReference>
<feature type="domain" description="Metallo-beta-lactamase" evidence="6">
    <location>
        <begin position="46"/>
        <end position="261"/>
    </location>
</feature>
<evidence type="ECO:0000259" key="6">
    <source>
        <dbReference type="SMART" id="SM00849"/>
    </source>
</evidence>
<dbReference type="CDD" id="cd07729">
    <property type="entry name" value="AHL_lactonase_MBL-fold"/>
    <property type="match status" value="1"/>
</dbReference>
<dbReference type="SUPFAM" id="SSF56281">
    <property type="entry name" value="Metallo-hydrolase/oxidoreductase"/>
    <property type="match status" value="1"/>
</dbReference>
<comment type="cofactor">
    <cofactor evidence="1">
        <name>Zn(2+)</name>
        <dbReference type="ChEBI" id="CHEBI:29105"/>
    </cofactor>
</comment>
<dbReference type="Proteomes" id="UP001189143">
    <property type="component" value="Unassembled WGS sequence"/>
</dbReference>
<dbReference type="OrthoDB" id="9761531at2"/>
<dbReference type="PANTHER" id="PTHR42978">
    <property type="entry name" value="QUORUM-QUENCHING LACTONASE YTNP-RELATED-RELATED"/>
    <property type="match status" value="1"/>
</dbReference>
<keyword evidence="4 7" id="KW-0378">Hydrolase</keyword>
<dbReference type="RefSeq" id="WP_058295507.1">
    <property type="nucleotide sequence ID" value="NZ_CAKJVD010000050.1"/>
</dbReference>
<keyword evidence="5" id="KW-0862">Zinc</keyword>
<evidence type="ECO:0000313" key="7">
    <source>
        <dbReference type="EMBL" id="CAI3658014.1"/>
    </source>
</evidence>
<dbReference type="PANTHER" id="PTHR42978:SF7">
    <property type="entry name" value="METALLO-HYDROLASE RV2300C-RELATED"/>
    <property type="match status" value="1"/>
</dbReference>
<dbReference type="Pfam" id="PF00753">
    <property type="entry name" value="Lactamase_B"/>
    <property type="match status" value="1"/>
</dbReference>
<dbReference type="GeneID" id="68877785"/>
<evidence type="ECO:0000256" key="2">
    <source>
        <dbReference type="ARBA" id="ARBA00007749"/>
    </source>
</evidence>
<dbReference type="InterPro" id="IPR036866">
    <property type="entry name" value="RibonucZ/Hydroxyglut_hydro"/>
</dbReference>
<evidence type="ECO:0000256" key="5">
    <source>
        <dbReference type="ARBA" id="ARBA00022833"/>
    </source>
</evidence>
<proteinExistence type="inferred from homology"/>
<comment type="caution">
    <text evidence="8">The sequence shown here is derived from an EMBL/GenBank/DDBJ whole genome shotgun (WGS) entry which is preliminary data.</text>
</comment>
<sequence>MNNIKVHILNCGEVGVDPAVPFRDVSKNPIAYTGIGRSKKLRIWLPVTAYLIEHPNGKILIDTGWHSDVRTNPIKHLSPLLYMASKPKLLEEEAVNEQLKKLNIQTKDLDYVFVTHMDCDHSSGLGLVKDANKIMISEEEMKAINKGNVRYAKRFWNGVNVESFKMDKLEYGPFNRGYDVFGDGTILLLDAKGHTEGNIVVMVKNNNKFILLTGDCGYAKDSWENLRMPGPLVNKDDMITSLKWVKNMAHKKECVGVFATHDPDVKEKIVIL</sequence>
<gene>
    <name evidence="7" type="ORF">CNEO2_580007</name>
    <name evidence="8" type="ORF">CQ394_06460</name>
</gene>
<dbReference type="SMART" id="SM00849">
    <property type="entry name" value="Lactamase_B"/>
    <property type="match status" value="1"/>
</dbReference>
<evidence type="ECO:0000256" key="4">
    <source>
        <dbReference type="ARBA" id="ARBA00022801"/>
    </source>
</evidence>
<keyword evidence="3" id="KW-0479">Metal-binding</keyword>
<evidence type="ECO:0000313" key="9">
    <source>
        <dbReference type="Proteomes" id="UP000220840"/>
    </source>
</evidence>
<protein>
    <submittedName>
        <fullName evidence="7">Metal-dependent hydrolase</fullName>
    </submittedName>
    <submittedName>
        <fullName evidence="8">N-acyl homoserine lactonase family protein</fullName>
    </submittedName>
</protein>
<dbReference type="GO" id="GO:0046872">
    <property type="term" value="F:metal ion binding"/>
    <property type="evidence" value="ECO:0007669"/>
    <property type="project" value="UniProtKB-KW"/>
</dbReference>
<dbReference type="STRING" id="137838.GCA_001458595_02760"/>